<dbReference type="STRING" id="1993.SAMN04489713_112131"/>
<reference evidence="8 9" key="1">
    <citation type="submission" date="2016-10" db="EMBL/GenBank/DDBJ databases">
        <authorList>
            <person name="de Groot N.N."/>
        </authorList>
    </citation>
    <scope>NUCLEOTIDE SEQUENCE [LARGE SCALE GENOMIC DNA]</scope>
    <source>
        <strain evidence="8 9">DSM 43067</strain>
    </source>
</reference>
<dbReference type="GO" id="GO:0006629">
    <property type="term" value="P:lipid metabolic process"/>
    <property type="evidence" value="ECO:0007669"/>
    <property type="project" value="InterPro"/>
</dbReference>
<dbReference type="PANTHER" id="PTHR42921:SF1">
    <property type="entry name" value="ACETOACETYL-COA SYNTHETASE"/>
    <property type="match status" value="1"/>
</dbReference>
<name>A0A1I5NFA1_9ACTN</name>
<protein>
    <submittedName>
        <fullName evidence="8">Acetoacetyl-CoA synthetase</fullName>
    </submittedName>
</protein>
<dbReference type="GO" id="GO:0030729">
    <property type="term" value="F:acetoacetate-CoA ligase activity"/>
    <property type="evidence" value="ECO:0007669"/>
    <property type="project" value="InterPro"/>
</dbReference>
<evidence type="ECO:0000256" key="3">
    <source>
        <dbReference type="ARBA" id="ARBA00022741"/>
    </source>
</evidence>
<dbReference type="PANTHER" id="PTHR42921">
    <property type="entry name" value="ACETOACETYL-COA SYNTHETASE"/>
    <property type="match status" value="1"/>
</dbReference>
<proteinExistence type="inferred from homology"/>
<keyword evidence="3" id="KW-0547">Nucleotide-binding</keyword>
<keyword evidence="2" id="KW-0436">Ligase</keyword>
<dbReference type="AlphaFoldDB" id="A0A1I5NFA1"/>
<comment type="similarity">
    <text evidence="1">Belongs to the ATP-dependent AMP-binding enzyme family.</text>
</comment>
<dbReference type="InterPro" id="IPR025110">
    <property type="entry name" value="AMP-bd_C"/>
</dbReference>
<dbReference type="Gene3D" id="3.40.50.12780">
    <property type="entry name" value="N-terminal domain of ligase-like"/>
    <property type="match status" value="1"/>
</dbReference>
<dbReference type="InterPro" id="IPR042099">
    <property type="entry name" value="ANL_N_sf"/>
</dbReference>
<feature type="domain" description="AMP-binding enzyme C-terminal" evidence="6">
    <location>
        <begin position="542"/>
        <end position="617"/>
    </location>
</feature>
<organism evidence="8 9">
    <name type="scientific">Actinomadura madurae</name>
    <dbReference type="NCBI Taxonomy" id="1993"/>
    <lineage>
        <taxon>Bacteria</taxon>
        <taxon>Bacillati</taxon>
        <taxon>Actinomycetota</taxon>
        <taxon>Actinomycetes</taxon>
        <taxon>Streptosporangiales</taxon>
        <taxon>Thermomonosporaceae</taxon>
        <taxon>Actinomadura</taxon>
    </lineage>
</organism>
<evidence type="ECO:0000313" key="9">
    <source>
        <dbReference type="Proteomes" id="UP000183413"/>
    </source>
</evidence>
<evidence type="ECO:0000259" key="5">
    <source>
        <dbReference type="Pfam" id="PF00501"/>
    </source>
</evidence>
<dbReference type="InterPro" id="IPR005914">
    <property type="entry name" value="Acac_CoA_synth"/>
</dbReference>
<evidence type="ECO:0000313" key="8">
    <source>
        <dbReference type="EMBL" id="SFP20407.1"/>
    </source>
</evidence>
<dbReference type="GO" id="GO:0005524">
    <property type="term" value="F:ATP binding"/>
    <property type="evidence" value="ECO:0007669"/>
    <property type="project" value="UniProtKB-KW"/>
</dbReference>
<dbReference type="NCBIfam" id="TIGR01217">
    <property type="entry name" value="ac_ac_CoA_syn"/>
    <property type="match status" value="1"/>
</dbReference>
<dbReference type="Pfam" id="PF13193">
    <property type="entry name" value="AMP-binding_C"/>
    <property type="match status" value="1"/>
</dbReference>
<dbReference type="NCBIfam" id="NF002937">
    <property type="entry name" value="PRK03584.1"/>
    <property type="match status" value="1"/>
</dbReference>
<dbReference type="EMBL" id="FOVH01000012">
    <property type="protein sequence ID" value="SFP20407.1"/>
    <property type="molecule type" value="Genomic_DNA"/>
</dbReference>
<evidence type="ECO:0000256" key="2">
    <source>
        <dbReference type="ARBA" id="ARBA00022598"/>
    </source>
</evidence>
<dbReference type="InterPro" id="IPR000873">
    <property type="entry name" value="AMP-dep_synth/lig_dom"/>
</dbReference>
<dbReference type="Pfam" id="PF00501">
    <property type="entry name" value="AMP-binding"/>
    <property type="match status" value="1"/>
</dbReference>
<feature type="domain" description="Acetyl-coenzyme A synthetase N-terminal" evidence="7">
    <location>
        <begin position="46"/>
        <end position="100"/>
    </location>
</feature>
<dbReference type="eggNOG" id="COG0365">
    <property type="taxonomic scope" value="Bacteria"/>
</dbReference>
<gene>
    <name evidence="8" type="ORF">SAMN04489713_112131</name>
</gene>
<feature type="domain" description="AMP-dependent synthetase/ligase" evidence="5">
    <location>
        <begin position="112"/>
        <end position="476"/>
    </location>
</feature>
<sequence length="664" mass="71735">MSTTSIGTSAEPRVLWTPPQERVAKSRMVDFAAWWSERLGRPLETYQELWNASVADIGRFWADLALYFDVTTSLAPGAALVSGQMPGARWFPDAELNFAELALRGFEDRDIAVVTLVEGGEPVEVTAGELRRQAGALARTLVDLGVRPGDRVAAYLPNTLPALIGLLASASIGAVWAVCAPDFGPESVLDRLGQLEPAVLIAADGYVYGGRVHDRTDEALAVHGGLPARTQLIWVDAHRPGSVPDDAVRWWEAVAKEPLSPRPLPFDHPLWVLFSSGTTGIPKGIVHGHGGVALEQLKTAALHMDLGKGDRFFWYTSTAWMVWNVVASSLLSGATAVLYDGSPHHPELDAQWALAEKLSLTYLGTGAGYLTACTQKDLRPGSKFDLSRLRSVGSTGSPLPADAARWVYRSVSSDVYLSSTTGGTDVATGFIGGAPLLPVYAGALSGPMLGAAIDCWDAQGRPLIGAEGELVITEPMPSMPLYFWNDPDGQRYRAAYFDQFPNVWRHGDRVLLTSERAAIVSGRSDATLNRGGVRTGTAEIYAAIGHIAAIRESLVLGVEEGDGDYWMPLFVVLEEGRQLDDGLRAEVSAAVAEKVSRRHVPDDIIVVRALPHTRTGKKIEVPLKRMFQGVAMEDAVNIGSIDDATALREFAEMAKRRLTRRSVK</sequence>
<keyword evidence="4" id="KW-0067">ATP-binding</keyword>
<dbReference type="InParanoid" id="A0A1I5NFA1"/>
<dbReference type="PROSITE" id="PS00455">
    <property type="entry name" value="AMP_BINDING"/>
    <property type="match status" value="1"/>
</dbReference>
<dbReference type="Proteomes" id="UP000183413">
    <property type="component" value="Unassembled WGS sequence"/>
</dbReference>
<evidence type="ECO:0000259" key="7">
    <source>
        <dbReference type="Pfam" id="PF16177"/>
    </source>
</evidence>
<evidence type="ECO:0000256" key="4">
    <source>
        <dbReference type="ARBA" id="ARBA00022840"/>
    </source>
</evidence>
<dbReference type="RefSeq" id="WP_075023044.1">
    <property type="nucleotide sequence ID" value="NZ_FOVH01000012.1"/>
</dbReference>
<evidence type="ECO:0000259" key="6">
    <source>
        <dbReference type="Pfam" id="PF13193"/>
    </source>
</evidence>
<dbReference type="SUPFAM" id="SSF56801">
    <property type="entry name" value="Acetyl-CoA synthetase-like"/>
    <property type="match status" value="1"/>
</dbReference>
<dbReference type="Pfam" id="PF16177">
    <property type="entry name" value="ACAS_N"/>
    <property type="match status" value="1"/>
</dbReference>
<dbReference type="InterPro" id="IPR020845">
    <property type="entry name" value="AMP-binding_CS"/>
</dbReference>
<accession>A0A1I5NFA1</accession>
<dbReference type="Gene3D" id="3.30.300.30">
    <property type="match status" value="1"/>
</dbReference>
<dbReference type="InterPro" id="IPR045851">
    <property type="entry name" value="AMP-bd_C_sf"/>
</dbReference>
<evidence type="ECO:0000256" key="1">
    <source>
        <dbReference type="ARBA" id="ARBA00006432"/>
    </source>
</evidence>
<dbReference type="InterPro" id="IPR032387">
    <property type="entry name" value="ACAS_N"/>
</dbReference>
<keyword evidence="9" id="KW-1185">Reference proteome</keyword>